<reference evidence="9" key="1">
    <citation type="journal article" date="2019" name="Int. J. Syst. Evol. Microbiol.">
        <title>The Global Catalogue of Microorganisms (GCM) 10K type strain sequencing project: providing services to taxonomists for standard genome sequencing and annotation.</title>
        <authorList>
            <consortium name="The Broad Institute Genomics Platform"/>
            <consortium name="The Broad Institute Genome Sequencing Center for Infectious Disease"/>
            <person name="Wu L."/>
            <person name="Ma J."/>
        </authorList>
    </citation>
    <scope>NUCLEOTIDE SEQUENCE [LARGE SCALE GENOMIC DNA]</scope>
    <source>
        <strain evidence="9">CCUG 50347</strain>
    </source>
</reference>
<proteinExistence type="inferred from homology"/>
<evidence type="ECO:0000259" key="7">
    <source>
        <dbReference type="Pfam" id="PF02782"/>
    </source>
</evidence>
<keyword evidence="2 4" id="KW-0808">Transferase</keyword>
<dbReference type="EC" id="2.7.1.12" evidence="8"/>
<dbReference type="InterPro" id="IPR000577">
    <property type="entry name" value="Carb_kinase_FGGY"/>
</dbReference>
<dbReference type="InterPro" id="IPR018483">
    <property type="entry name" value="Carb_kinase_FGGY_CS"/>
</dbReference>
<dbReference type="PIRSF" id="PIRSF000538">
    <property type="entry name" value="GlpK"/>
    <property type="match status" value="1"/>
</dbReference>
<dbReference type="Gene3D" id="3.30.420.40">
    <property type="match status" value="2"/>
</dbReference>
<dbReference type="InterPro" id="IPR043129">
    <property type="entry name" value="ATPase_NBD"/>
</dbReference>
<feature type="domain" description="Carbohydrate kinase FGGY C-terminal" evidence="7">
    <location>
        <begin position="253"/>
        <end position="437"/>
    </location>
</feature>
<dbReference type="PROSITE" id="PS00445">
    <property type="entry name" value="FGGY_KINASES_2"/>
    <property type="match status" value="1"/>
</dbReference>
<dbReference type="Pfam" id="PF02782">
    <property type="entry name" value="FGGY_C"/>
    <property type="match status" value="1"/>
</dbReference>
<accession>A0ABV9RI87</accession>
<dbReference type="InterPro" id="IPR018484">
    <property type="entry name" value="FGGY_N"/>
</dbReference>
<dbReference type="Pfam" id="PF00370">
    <property type="entry name" value="FGGY_N"/>
    <property type="match status" value="1"/>
</dbReference>
<evidence type="ECO:0000313" key="8">
    <source>
        <dbReference type="EMBL" id="MFC4833008.1"/>
    </source>
</evidence>
<dbReference type="PANTHER" id="PTHR43095:SF2">
    <property type="entry name" value="GLUCONOKINASE"/>
    <property type="match status" value="1"/>
</dbReference>
<dbReference type="RefSeq" id="WP_274192494.1">
    <property type="nucleotide sequence ID" value="NZ_BAABHN010000021.1"/>
</dbReference>
<evidence type="ECO:0000313" key="9">
    <source>
        <dbReference type="Proteomes" id="UP001595909"/>
    </source>
</evidence>
<feature type="region of interest" description="Disordered" evidence="5">
    <location>
        <begin position="24"/>
        <end position="44"/>
    </location>
</feature>
<feature type="compositionally biased region" description="Basic and acidic residues" evidence="5">
    <location>
        <begin position="26"/>
        <end position="40"/>
    </location>
</feature>
<keyword evidence="9" id="KW-1185">Reference proteome</keyword>
<feature type="domain" description="Carbohydrate kinase FGGY N-terminal" evidence="6">
    <location>
        <begin position="7"/>
        <end position="244"/>
    </location>
</feature>
<dbReference type="EMBL" id="JBHSIM010000021">
    <property type="protein sequence ID" value="MFC4833008.1"/>
    <property type="molecule type" value="Genomic_DNA"/>
</dbReference>
<sequence>MPGHDLVLGVDIGTTATKAVAFAPDGTDHGYGEAPHHLDEPEPGAVVQDPEALWEAVGDAVRDAVARVDPGRIAALSFSSAMHGLLALDARGDPIGPLLTWADSRAADVARELRARDGALALHRRTGTPIHPMSPLVKLAWLRRARPSMHAAAHTWGGIKEFVLARATGARVADTSCASGTGLLDVATGAWDPEALAIAGITADALGEPVAPTAVVGELRADWGLPAGVPVVAGGGDGPLANLGVGAVRPGVAACSIGTSGALRVAVGRPAVDPRGRVFCYGLADRRWVVGGAITNGGLVLDWARETLHRDVDDLLAAAAAVPAGADGLLALPHLLPERAPHWDIGGAGALVGLHRRHTAGHVTRALLEGVCLQLRLVLDSLREAGLAVDEVRATGGFARSALWRRLLTDTLDLPVGFPAVDQGPASGTAFGAALLGMQGVGLLPPGPDGLVDAAERIPLGETLRPGPDAAVYAARLPLVEQIHDVLGDVTAELGS</sequence>
<comment type="caution">
    <text evidence="8">The sequence shown here is derived from an EMBL/GenBank/DDBJ whole genome shotgun (WGS) entry which is preliminary data.</text>
</comment>
<gene>
    <name evidence="8" type="ORF">ACFPEL_11370</name>
</gene>
<name>A0ABV9RI87_9PSEU</name>
<dbReference type="GO" id="GO:0046316">
    <property type="term" value="F:gluconokinase activity"/>
    <property type="evidence" value="ECO:0007669"/>
    <property type="project" value="UniProtKB-EC"/>
</dbReference>
<organism evidence="8 9">
    <name type="scientific">Actinomycetospora chibensis</name>
    <dbReference type="NCBI Taxonomy" id="663606"/>
    <lineage>
        <taxon>Bacteria</taxon>
        <taxon>Bacillati</taxon>
        <taxon>Actinomycetota</taxon>
        <taxon>Actinomycetes</taxon>
        <taxon>Pseudonocardiales</taxon>
        <taxon>Pseudonocardiaceae</taxon>
        <taxon>Actinomycetospora</taxon>
    </lineage>
</organism>
<dbReference type="PANTHER" id="PTHR43095">
    <property type="entry name" value="SUGAR KINASE"/>
    <property type="match status" value="1"/>
</dbReference>
<evidence type="ECO:0000256" key="5">
    <source>
        <dbReference type="SAM" id="MobiDB-lite"/>
    </source>
</evidence>
<dbReference type="SUPFAM" id="SSF53067">
    <property type="entry name" value="Actin-like ATPase domain"/>
    <property type="match status" value="2"/>
</dbReference>
<evidence type="ECO:0000256" key="4">
    <source>
        <dbReference type="RuleBase" id="RU003733"/>
    </source>
</evidence>
<evidence type="ECO:0000259" key="6">
    <source>
        <dbReference type="Pfam" id="PF00370"/>
    </source>
</evidence>
<evidence type="ECO:0000256" key="1">
    <source>
        <dbReference type="ARBA" id="ARBA00009156"/>
    </source>
</evidence>
<dbReference type="CDD" id="cd07770">
    <property type="entry name" value="ASKHA_NBD_FGGY_GntK"/>
    <property type="match status" value="1"/>
</dbReference>
<dbReference type="InterPro" id="IPR018485">
    <property type="entry name" value="FGGY_C"/>
</dbReference>
<dbReference type="Proteomes" id="UP001595909">
    <property type="component" value="Unassembled WGS sequence"/>
</dbReference>
<evidence type="ECO:0000256" key="3">
    <source>
        <dbReference type="ARBA" id="ARBA00022777"/>
    </source>
</evidence>
<comment type="similarity">
    <text evidence="1 4">Belongs to the FGGY kinase family.</text>
</comment>
<dbReference type="InterPro" id="IPR050406">
    <property type="entry name" value="FGGY_Carb_Kinase"/>
</dbReference>
<protein>
    <submittedName>
        <fullName evidence="8">Gluconokinase</fullName>
        <ecNumber evidence="8">2.7.1.12</ecNumber>
    </submittedName>
</protein>
<keyword evidence="3 4" id="KW-0418">Kinase</keyword>
<evidence type="ECO:0000256" key="2">
    <source>
        <dbReference type="ARBA" id="ARBA00022679"/>
    </source>
</evidence>